<dbReference type="Gene3D" id="3.40.50.2000">
    <property type="entry name" value="Glycogen Phosphorylase B"/>
    <property type="match status" value="2"/>
</dbReference>
<organism evidence="3 4">
    <name type="scientific">Pseudomonas jessenii</name>
    <dbReference type="NCBI Taxonomy" id="77298"/>
    <lineage>
        <taxon>Bacteria</taxon>
        <taxon>Pseudomonadati</taxon>
        <taxon>Pseudomonadota</taxon>
        <taxon>Gammaproteobacteria</taxon>
        <taxon>Pseudomonadales</taxon>
        <taxon>Pseudomonadaceae</taxon>
        <taxon>Pseudomonas</taxon>
    </lineage>
</organism>
<name>A0A231GNT0_PSEJE</name>
<evidence type="ECO:0000259" key="2">
    <source>
        <dbReference type="Pfam" id="PF13439"/>
    </source>
</evidence>
<dbReference type="PANTHER" id="PTHR12526">
    <property type="entry name" value="GLYCOSYLTRANSFERASE"/>
    <property type="match status" value="1"/>
</dbReference>
<dbReference type="SUPFAM" id="SSF53756">
    <property type="entry name" value="UDP-Glycosyltransferase/glycogen phosphorylase"/>
    <property type="match status" value="1"/>
</dbReference>
<evidence type="ECO:0000313" key="3">
    <source>
        <dbReference type="EMBL" id="SEC03466.1"/>
    </source>
</evidence>
<accession>A0A231GNT0</accession>
<proteinExistence type="predicted"/>
<evidence type="ECO:0000313" key="4">
    <source>
        <dbReference type="Proteomes" id="UP000198542"/>
    </source>
</evidence>
<dbReference type="AlphaFoldDB" id="A0A231GNT0"/>
<evidence type="ECO:0000259" key="1">
    <source>
        <dbReference type="Pfam" id="PF00534"/>
    </source>
</evidence>
<dbReference type="Proteomes" id="UP000198542">
    <property type="component" value="Unassembled WGS sequence"/>
</dbReference>
<keyword evidence="4" id="KW-1185">Reference proteome</keyword>
<feature type="domain" description="Glycosyltransferase subfamily 4-like N-terminal" evidence="2">
    <location>
        <begin position="54"/>
        <end position="145"/>
    </location>
</feature>
<dbReference type="Pfam" id="PF00534">
    <property type="entry name" value="Glycos_transf_1"/>
    <property type="match status" value="1"/>
</dbReference>
<dbReference type="GO" id="GO:1901135">
    <property type="term" value="P:carbohydrate derivative metabolic process"/>
    <property type="evidence" value="ECO:0007669"/>
    <property type="project" value="UniProtKB-ARBA"/>
</dbReference>
<dbReference type="Pfam" id="PF13439">
    <property type="entry name" value="Glyco_transf_4"/>
    <property type="match status" value="1"/>
</dbReference>
<dbReference type="GO" id="GO:0016757">
    <property type="term" value="F:glycosyltransferase activity"/>
    <property type="evidence" value="ECO:0007669"/>
    <property type="project" value="InterPro"/>
</dbReference>
<keyword evidence="3" id="KW-0808">Transferase</keyword>
<dbReference type="InterPro" id="IPR028098">
    <property type="entry name" value="Glyco_trans_4-like_N"/>
</dbReference>
<reference evidence="4" key="1">
    <citation type="submission" date="2016-10" db="EMBL/GenBank/DDBJ databases">
        <authorList>
            <person name="Varghese N."/>
            <person name="Submissions S."/>
        </authorList>
    </citation>
    <scope>NUCLEOTIDE SEQUENCE [LARGE SCALE GENOMIC DNA]</scope>
    <source>
        <strain evidence="4">BS3660</strain>
    </source>
</reference>
<dbReference type="PANTHER" id="PTHR12526:SF630">
    <property type="entry name" value="GLYCOSYLTRANSFERASE"/>
    <property type="match status" value="1"/>
</dbReference>
<protein>
    <submittedName>
        <fullName evidence="3">Glycosyltransferase involved in cell wall bisynthesis</fullName>
    </submittedName>
</protein>
<gene>
    <name evidence="3" type="ORF">SAMN04490187_2909</name>
</gene>
<dbReference type="InterPro" id="IPR001296">
    <property type="entry name" value="Glyco_trans_1"/>
</dbReference>
<dbReference type="RefSeq" id="WP_090454147.1">
    <property type="nucleotide sequence ID" value="NZ_FNTC01000002.1"/>
</dbReference>
<feature type="domain" description="Glycosyl transferase family 1" evidence="1">
    <location>
        <begin position="160"/>
        <end position="302"/>
    </location>
</feature>
<dbReference type="CDD" id="cd03801">
    <property type="entry name" value="GT4_PimA-like"/>
    <property type="match status" value="1"/>
</dbReference>
<dbReference type="EMBL" id="FNTC01000002">
    <property type="protein sequence ID" value="SEC03466.1"/>
    <property type="molecule type" value="Genomic_DNA"/>
</dbReference>
<sequence length="345" mass="39343">MKKNYMNYSVWHLINDPDPTRGGAQRILDLLNRNSVQIFSKLSSGGVFTKFLPKKIRWALHLSLRTLAKPPQVVYIHSRCFLPFVYLFNILNVRTVFYGHAHYRTGNWMFRVFKCREYIAVSKSVRDYFVELGIPASKIEVIYNPYMGGDYIQPPPPATSPLRVGSIGGLHTWKGFDKAIKLLERFARNNELPLQYKIIGRGPELDNLSRQASVLPPEINVAFLGYKQAPYSCLIDTPIIIIPSLEEGFGLIAIEAIYQGKILLFSDIPALREICSNDPISFAFNVHAPESFSLALKSAVTSLPKIQNIELIENRKAYILEKFGMERFLNSHQLFLERQLQTSST</sequence>